<sequence length="206" mass="22964">MDPLQLLSDTLSVITISMCCVLKVPQIMSLLRVKSSAGISLTSLGLELSSYTTTMLYNYVNGYALLSYLEYPIILLQEIVLIALVLNYSNKLNRSTFFLSLVYFSYLIGFATGIFPPKILMLIIPLCTPVSLSSKSIQLWEILRTHDVESLSVVSWLISALTNFARVFTIAMDSADRILLANVTLSTALSLCIMFSVMYFGKKKKD</sequence>
<dbReference type="Proteomes" id="UP001152759">
    <property type="component" value="Chromosome 10"/>
</dbReference>
<keyword evidence="4 5" id="KW-0472">Membrane</keyword>
<dbReference type="OrthoDB" id="271506at2759"/>
<reference evidence="7" key="1">
    <citation type="submission" date="2021-12" db="EMBL/GenBank/DDBJ databases">
        <authorList>
            <person name="King R."/>
        </authorList>
    </citation>
    <scope>NUCLEOTIDE SEQUENCE</scope>
</reference>
<dbReference type="KEGG" id="btab:109029865"/>
<dbReference type="GO" id="GO:0016020">
    <property type="term" value="C:membrane"/>
    <property type="evidence" value="ECO:0007669"/>
    <property type="project" value="UniProtKB-SubCell"/>
</dbReference>
<dbReference type="InterPro" id="IPR016817">
    <property type="entry name" value="MannP-dilichol_defect-1"/>
</dbReference>
<proteinExistence type="predicted"/>
<evidence type="ECO:0000256" key="1">
    <source>
        <dbReference type="ARBA" id="ARBA00004141"/>
    </source>
</evidence>
<evidence type="ECO:0000313" key="8">
    <source>
        <dbReference type="Proteomes" id="UP001152759"/>
    </source>
</evidence>
<dbReference type="PANTHER" id="PTHR12226:SF3">
    <property type="entry name" value="SOLUTE CARRIER FAMILY 66 MEMBER 3"/>
    <property type="match status" value="1"/>
</dbReference>
<keyword evidence="8" id="KW-1185">Reference proteome</keyword>
<feature type="transmembrane region" description="Helical" evidence="6">
    <location>
        <begin position="178"/>
        <end position="200"/>
    </location>
</feature>
<gene>
    <name evidence="7" type="ORF">BEMITA_LOCUS2319</name>
</gene>
<comment type="subcellular location">
    <subcellularLocation>
        <location evidence="1 5">Membrane</location>
        <topology evidence="1 5">Multi-pass membrane protein</topology>
    </subcellularLocation>
</comment>
<protein>
    <recommendedName>
        <fullName evidence="5">Solute carrier family 66 member 3</fullName>
    </recommendedName>
</protein>
<evidence type="ECO:0000256" key="2">
    <source>
        <dbReference type="ARBA" id="ARBA00022692"/>
    </source>
</evidence>
<keyword evidence="2 5" id="KW-0812">Transmembrane</keyword>
<organism evidence="7 8">
    <name type="scientific">Bemisia tabaci</name>
    <name type="common">Sweetpotato whitefly</name>
    <name type="synonym">Aleurodes tabaci</name>
    <dbReference type="NCBI Taxonomy" id="7038"/>
    <lineage>
        <taxon>Eukaryota</taxon>
        <taxon>Metazoa</taxon>
        <taxon>Ecdysozoa</taxon>
        <taxon>Arthropoda</taxon>
        <taxon>Hexapoda</taxon>
        <taxon>Insecta</taxon>
        <taxon>Pterygota</taxon>
        <taxon>Neoptera</taxon>
        <taxon>Paraneoptera</taxon>
        <taxon>Hemiptera</taxon>
        <taxon>Sternorrhyncha</taxon>
        <taxon>Aleyrodoidea</taxon>
        <taxon>Aleyrodidae</taxon>
        <taxon>Aleyrodinae</taxon>
        <taxon>Bemisia</taxon>
    </lineage>
</organism>
<dbReference type="AlphaFoldDB" id="A0A9P0EZ21"/>
<name>A0A9P0EZ21_BEMTA</name>
<evidence type="ECO:0000256" key="3">
    <source>
        <dbReference type="ARBA" id="ARBA00022989"/>
    </source>
</evidence>
<evidence type="ECO:0000313" key="7">
    <source>
        <dbReference type="EMBL" id="CAH0382821.1"/>
    </source>
</evidence>
<evidence type="ECO:0000256" key="5">
    <source>
        <dbReference type="PIRNR" id="PIRNR023381"/>
    </source>
</evidence>
<dbReference type="PANTHER" id="PTHR12226">
    <property type="entry name" value="MANNOSE-P-DOLICHOL UTILIZATION DEFECT 1 LEC35 -RELATED"/>
    <property type="match status" value="1"/>
</dbReference>
<dbReference type="InterPro" id="IPR006603">
    <property type="entry name" value="PQ-loop_rpt"/>
</dbReference>
<feature type="transmembrane region" description="Helical" evidence="6">
    <location>
        <begin position="96"/>
        <end position="115"/>
    </location>
</feature>
<keyword evidence="3 5" id="KW-1133">Transmembrane helix</keyword>
<dbReference type="EMBL" id="OU963871">
    <property type="protein sequence ID" value="CAH0382821.1"/>
    <property type="molecule type" value="Genomic_DNA"/>
</dbReference>
<accession>A0A9P0EZ21</accession>
<dbReference type="Pfam" id="PF04193">
    <property type="entry name" value="PQ-loop"/>
    <property type="match status" value="1"/>
</dbReference>
<evidence type="ECO:0000256" key="4">
    <source>
        <dbReference type="ARBA" id="ARBA00023136"/>
    </source>
</evidence>
<evidence type="ECO:0000256" key="6">
    <source>
        <dbReference type="SAM" id="Phobius"/>
    </source>
</evidence>
<feature type="transmembrane region" description="Helical" evidence="6">
    <location>
        <begin position="71"/>
        <end position="89"/>
    </location>
</feature>
<dbReference type="Gene3D" id="1.20.1280.290">
    <property type="match status" value="2"/>
</dbReference>
<dbReference type="PIRSF" id="PIRSF023381">
    <property type="entry name" value="MannP-dilichol_defect-1p"/>
    <property type="match status" value="1"/>
</dbReference>